<proteinExistence type="predicted"/>
<dbReference type="GO" id="GO:0006508">
    <property type="term" value="P:proteolysis"/>
    <property type="evidence" value="ECO:0007669"/>
    <property type="project" value="UniProtKB-KW"/>
</dbReference>
<feature type="signal peptide" evidence="2">
    <location>
        <begin position="1"/>
        <end position="21"/>
    </location>
</feature>
<dbReference type="AlphaFoldDB" id="A0A240EAG1"/>
<evidence type="ECO:0000313" key="6">
    <source>
        <dbReference type="Proteomes" id="UP000219042"/>
    </source>
</evidence>
<feature type="domain" description="Peptidase M16 N-terminal" evidence="3">
    <location>
        <begin position="77"/>
        <end position="225"/>
    </location>
</feature>
<name>A0A240EAG1_9GAMM</name>
<feature type="compositionally biased region" description="Polar residues" evidence="1">
    <location>
        <begin position="495"/>
        <end position="514"/>
    </location>
</feature>
<keyword evidence="2" id="KW-0732">Signal</keyword>
<dbReference type="Pfam" id="PF00675">
    <property type="entry name" value="Peptidase_M16"/>
    <property type="match status" value="1"/>
</dbReference>
<organism evidence="5 6">
    <name type="scientific">Acinetobacter puyangensis</name>
    <dbReference type="NCBI Taxonomy" id="1096779"/>
    <lineage>
        <taxon>Bacteria</taxon>
        <taxon>Pseudomonadati</taxon>
        <taxon>Pseudomonadota</taxon>
        <taxon>Gammaproteobacteria</taxon>
        <taxon>Moraxellales</taxon>
        <taxon>Moraxellaceae</taxon>
        <taxon>Acinetobacter</taxon>
    </lineage>
</organism>
<dbReference type="PANTHER" id="PTHR11851:SF224">
    <property type="entry name" value="PROCESSING PROTEASE"/>
    <property type="match status" value="1"/>
</dbReference>
<dbReference type="InterPro" id="IPR007863">
    <property type="entry name" value="Peptidase_M16_C"/>
</dbReference>
<evidence type="ECO:0000259" key="4">
    <source>
        <dbReference type="Pfam" id="PF05193"/>
    </source>
</evidence>
<dbReference type="OrthoDB" id="9811314at2"/>
<protein>
    <submittedName>
        <fullName evidence="5">Zinc protease</fullName>
    </submittedName>
</protein>
<dbReference type="Gene3D" id="3.30.830.10">
    <property type="entry name" value="Metalloenzyme, LuxS/M16 peptidase-like"/>
    <property type="match status" value="2"/>
</dbReference>
<evidence type="ECO:0000256" key="2">
    <source>
        <dbReference type="SAM" id="SignalP"/>
    </source>
</evidence>
<evidence type="ECO:0000259" key="3">
    <source>
        <dbReference type="Pfam" id="PF00675"/>
    </source>
</evidence>
<reference evidence="6" key="1">
    <citation type="submission" date="2016-09" db="EMBL/GenBank/DDBJ databases">
        <authorList>
            <person name="Varghese N."/>
            <person name="Submissions S."/>
        </authorList>
    </citation>
    <scope>NUCLEOTIDE SEQUENCE [LARGE SCALE GENOMIC DNA]</scope>
    <source>
        <strain evidence="6">ANC 4466</strain>
    </source>
</reference>
<accession>A0A240EAG1</accession>
<keyword evidence="5" id="KW-0645">Protease</keyword>
<evidence type="ECO:0000256" key="1">
    <source>
        <dbReference type="SAM" id="MobiDB-lite"/>
    </source>
</evidence>
<dbReference type="Proteomes" id="UP000219042">
    <property type="component" value="Unassembled WGS sequence"/>
</dbReference>
<dbReference type="RefSeq" id="WP_097079406.1">
    <property type="nucleotide sequence ID" value="NZ_BAABHT010000005.1"/>
</dbReference>
<keyword evidence="6" id="KW-1185">Reference proteome</keyword>
<dbReference type="PANTHER" id="PTHR11851">
    <property type="entry name" value="METALLOPROTEASE"/>
    <property type="match status" value="1"/>
</dbReference>
<sequence length="514" mass="57437">MKNLTPCVLLCSILTSPFTSAQEFEQDFNLNSDPQRQQPITATQYLQSLRDLPSHQSFSAPYVQEIYSDNKVRTLFAESHSLPIVDIQLTFNAGSARDQSIGSGLYGLANLTAQLLNEGTATQSADDIARTFENLGAQYSAQAYRDMFIIKLRVMSDEKRLTPAINQLILVLKGANFPQSSIDRLFSNAQVGQQQVQENPSRTMSVRFYRTIYGKHPYAEPVTGTIQSLRRISSRDIQAFKNRYLVANNMNIAITGDLNAIQVKKITNLISHNLPLGEPAAALPDAKPLEKSTIINLAFNSSQAHVMMGEIGIQHAHPDQFALQVGNEILGSGGFNSMLMKELREKRGLTYSVSSRFNSMQSQGLFSLNYSTNREQLLDSIEVSYQTLLDFLYQPLDENLVESTKTSMLRAFPQILSSNASINAQLGMMGFYQLPSNYLSEYPTYISSVTAEDIQAAWQRHFDPQKMLTITAGKDIDGEAIAKIYRTVLQRHLENSQPTKTSQIESGQQPMQQQ</sequence>
<evidence type="ECO:0000313" key="5">
    <source>
        <dbReference type="EMBL" id="SNX45642.1"/>
    </source>
</evidence>
<dbReference type="SUPFAM" id="SSF63411">
    <property type="entry name" value="LuxS/MPP-like metallohydrolase"/>
    <property type="match status" value="2"/>
</dbReference>
<dbReference type="EMBL" id="OANT01000005">
    <property type="protein sequence ID" value="SNX45642.1"/>
    <property type="molecule type" value="Genomic_DNA"/>
</dbReference>
<dbReference type="Pfam" id="PF05193">
    <property type="entry name" value="Peptidase_M16_C"/>
    <property type="match status" value="1"/>
</dbReference>
<feature type="domain" description="Peptidase M16 C-terminal" evidence="4">
    <location>
        <begin position="232"/>
        <end position="407"/>
    </location>
</feature>
<dbReference type="GO" id="GO:0046872">
    <property type="term" value="F:metal ion binding"/>
    <property type="evidence" value="ECO:0007669"/>
    <property type="project" value="InterPro"/>
</dbReference>
<keyword evidence="5" id="KW-0378">Hydrolase</keyword>
<dbReference type="InterPro" id="IPR011765">
    <property type="entry name" value="Pept_M16_N"/>
</dbReference>
<gene>
    <name evidence="5" type="ORF">SAMN05421731_105196</name>
</gene>
<dbReference type="GO" id="GO:0008233">
    <property type="term" value="F:peptidase activity"/>
    <property type="evidence" value="ECO:0007669"/>
    <property type="project" value="UniProtKB-KW"/>
</dbReference>
<feature type="region of interest" description="Disordered" evidence="1">
    <location>
        <begin position="494"/>
        <end position="514"/>
    </location>
</feature>
<dbReference type="InterPro" id="IPR050361">
    <property type="entry name" value="MPP/UQCRC_Complex"/>
</dbReference>
<feature type="chain" id="PRO_5011992125" evidence="2">
    <location>
        <begin position="22"/>
        <end position="514"/>
    </location>
</feature>
<dbReference type="InterPro" id="IPR011249">
    <property type="entry name" value="Metalloenz_LuxS/M16"/>
</dbReference>